<dbReference type="GO" id="GO:0005549">
    <property type="term" value="F:odorant binding"/>
    <property type="evidence" value="ECO:0007669"/>
    <property type="project" value="InterPro"/>
</dbReference>
<comment type="caution">
    <text evidence="9">Lacks conserved residue(s) required for the propagation of feature annotation.</text>
</comment>
<reference evidence="10" key="1">
    <citation type="submission" date="2019-02" db="EMBL/GenBank/DDBJ databases">
        <title>Genome of the parasitoid wasp Diachasma alloeum, an emerging model for ecological speciation and transitions to asexual reproduction.</title>
        <authorList>
            <person name="Robertson H.M."/>
            <person name="Walden K.K."/>
            <person name="Tvedte E.S."/>
            <person name="Hood G.R."/>
            <person name="Feder J.L."/>
            <person name="Forbes A.A."/>
            <person name="Logsdon J.M."/>
            <person name="Mcelroy K.E."/>
        </authorList>
    </citation>
    <scope>NUCLEOTIDE SEQUENCE [LARGE SCALE GENOMIC DNA]</scope>
    <source>
        <strain evidence="10">Michigan</strain>
    </source>
</reference>
<proteinExistence type="inferred from homology"/>
<evidence type="ECO:0000256" key="4">
    <source>
        <dbReference type="ARBA" id="ARBA00022725"/>
    </source>
</evidence>
<dbReference type="Proteomes" id="UP000297026">
    <property type="component" value="Unassembled WGS sequence"/>
</dbReference>
<feature type="transmembrane region" description="Helical" evidence="9">
    <location>
        <begin position="270"/>
        <end position="292"/>
    </location>
</feature>
<name>A0A4E0S3W4_9HYME</name>
<evidence type="ECO:0000313" key="11">
    <source>
        <dbReference type="Proteomes" id="UP000297026"/>
    </source>
</evidence>
<gene>
    <name evidence="10" type="primary">Or200</name>
    <name evidence="10" type="ORF">DALL_DALL000410</name>
</gene>
<dbReference type="EMBL" id="ML159126">
    <property type="protein sequence ID" value="THK33205.1"/>
    <property type="molecule type" value="Genomic_DNA"/>
</dbReference>
<evidence type="ECO:0000256" key="9">
    <source>
        <dbReference type="RuleBase" id="RU351113"/>
    </source>
</evidence>
<evidence type="ECO:0000256" key="2">
    <source>
        <dbReference type="ARBA" id="ARBA00022606"/>
    </source>
</evidence>
<dbReference type="PANTHER" id="PTHR21137">
    <property type="entry name" value="ODORANT RECEPTOR"/>
    <property type="match status" value="1"/>
</dbReference>
<keyword evidence="8 9" id="KW-0807">Transducer</keyword>
<dbReference type="InterPro" id="IPR004117">
    <property type="entry name" value="7tm6_olfct_rcpt"/>
</dbReference>
<keyword evidence="4 9" id="KW-0552">Olfaction</keyword>
<evidence type="ECO:0000256" key="8">
    <source>
        <dbReference type="ARBA" id="ARBA00023224"/>
    </source>
</evidence>
<keyword evidence="5 9" id="KW-1133">Transmembrane helix</keyword>
<comment type="subcellular location">
    <subcellularLocation>
        <location evidence="9">Cell membrane</location>
        <topology evidence="9">Multi-pass membrane protein</topology>
    </subcellularLocation>
    <subcellularLocation>
        <location evidence="1">Membrane</location>
        <topology evidence="1">Multi-pass membrane protein</topology>
    </subcellularLocation>
</comment>
<keyword evidence="2 9" id="KW-0716">Sensory transduction</keyword>
<dbReference type="GO" id="GO:0004984">
    <property type="term" value="F:olfactory receptor activity"/>
    <property type="evidence" value="ECO:0007669"/>
    <property type="project" value="InterPro"/>
</dbReference>
<evidence type="ECO:0000256" key="3">
    <source>
        <dbReference type="ARBA" id="ARBA00022692"/>
    </source>
</evidence>
<evidence type="ECO:0000256" key="6">
    <source>
        <dbReference type="ARBA" id="ARBA00023136"/>
    </source>
</evidence>
<evidence type="ECO:0000313" key="10">
    <source>
        <dbReference type="EMBL" id="THK33205.1"/>
    </source>
</evidence>
<evidence type="ECO:0000256" key="1">
    <source>
        <dbReference type="ARBA" id="ARBA00004141"/>
    </source>
</evidence>
<organism evidence="10 11">
    <name type="scientific">Diachasma alloeum</name>
    <dbReference type="NCBI Taxonomy" id="454923"/>
    <lineage>
        <taxon>Eukaryota</taxon>
        <taxon>Metazoa</taxon>
        <taxon>Ecdysozoa</taxon>
        <taxon>Arthropoda</taxon>
        <taxon>Hexapoda</taxon>
        <taxon>Insecta</taxon>
        <taxon>Pterygota</taxon>
        <taxon>Neoptera</taxon>
        <taxon>Endopterygota</taxon>
        <taxon>Hymenoptera</taxon>
        <taxon>Apocrita</taxon>
        <taxon>Ichneumonoidea</taxon>
        <taxon>Braconidae</taxon>
        <taxon>Opiinae</taxon>
        <taxon>Diachasma</taxon>
    </lineage>
</organism>
<evidence type="ECO:0000256" key="5">
    <source>
        <dbReference type="ARBA" id="ARBA00022989"/>
    </source>
</evidence>
<dbReference type="PANTHER" id="PTHR21137:SF43">
    <property type="entry name" value="ODORANT RECEPTOR 47A-RELATED"/>
    <property type="match status" value="1"/>
</dbReference>
<sequence length="398" mass="45747">MSLQNVDIKENEKIDEDFKAIGNLLTWQKYFLTIGGLWPMEKTYIRASVWTGYLGLHLIMEYTELFTLFGNFNSLVISVLESTMQSMVFTKLIVFRHSKTLCTLLEAMKEDFSGNMYGNHEEKRLYLKFHDLSKWYYKLSVPYIMCGASMYYSRPLLTSLLTGGFGTNNSMFFPFQIKLPYAVLDMQTYFMTYAYLSPMVYLLACQNAWICLLITTQLHICGQLSIVEHRIRTMPYANDDQERNMIFKSVVDLHTRSIWMAKSFDDSFHFVLLVDLVVMTLMLGLMSYIVIIGGEMEESAIGPLYTFCGLATLGLIYGYCIVGEALISESSKIYTAYAECMWYEASASFRKGVMICLLESQEPLRMTAGKFFVFSLPGFTNILKTAMGYLSMLRKVTE</sequence>
<dbReference type="OrthoDB" id="6617147at2759"/>
<accession>A0A4E0S3W4</accession>
<evidence type="ECO:0000256" key="7">
    <source>
        <dbReference type="ARBA" id="ARBA00023170"/>
    </source>
</evidence>
<dbReference type="Pfam" id="PF02949">
    <property type="entry name" value="7tm_6"/>
    <property type="match status" value="1"/>
</dbReference>
<keyword evidence="6 9" id="KW-0472">Membrane</keyword>
<dbReference type="AlphaFoldDB" id="A0A4E0S3W4"/>
<feature type="transmembrane region" description="Helical" evidence="9">
    <location>
        <begin position="193"/>
        <end position="215"/>
    </location>
</feature>
<dbReference type="GO" id="GO:0007165">
    <property type="term" value="P:signal transduction"/>
    <property type="evidence" value="ECO:0007669"/>
    <property type="project" value="UniProtKB-KW"/>
</dbReference>
<feature type="transmembrane region" description="Helical" evidence="9">
    <location>
        <begin position="304"/>
        <end position="322"/>
    </location>
</feature>
<protein>
    <recommendedName>
        <fullName evidence="9">Odorant receptor</fullName>
    </recommendedName>
</protein>
<comment type="similarity">
    <text evidence="9">Belongs to the insect chemoreceptor superfamily. Heteromeric odorant receptor channel (TC 1.A.69) family.</text>
</comment>
<keyword evidence="3 9" id="KW-0812">Transmembrane</keyword>
<dbReference type="GO" id="GO:0005886">
    <property type="term" value="C:plasma membrane"/>
    <property type="evidence" value="ECO:0007669"/>
    <property type="project" value="UniProtKB-SubCell"/>
</dbReference>
<keyword evidence="7 9" id="KW-0675">Receptor</keyword>
<keyword evidence="11" id="KW-1185">Reference proteome</keyword>